<evidence type="ECO:0000256" key="8">
    <source>
        <dbReference type="ARBA" id="ARBA00022840"/>
    </source>
</evidence>
<comment type="catalytic activity">
    <reaction evidence="13">
        <text>tRNA(Ser) + L-serine + ATP = L-seryl-tRNA(Ser) + AMP + diphosphate + H(+)</text>
        <dbReference type="Rhea" id="RHEA:12292"/>
        <dbReference type="Rhea" id="RHEA-COMP:9669"/>
        <dbReference type="Rhea" id="RHEA-COMP:9703"/>
        <dbReference type="ChEBI" id="CHEBI:15378"/>
        <dbReference type="ChEBI" id="CHEBI:30616"/>
        <dbReference type="ChEBI" id="CHEBI:33019"/>
        <dbReference type="ChEBI" id="CHEBI:33384"/>
        <dbReference type="ChEBI" id="CHEBI:78442"/>
        <dbReference type="ChEBI" id="CHEBI:78533"/>
        <dbReference type="ChEBI" id="CHEBI:456215"/>
        <dbReference type="EC" id="6.1.1.11"/>
    </reaction>
</comment>
<evidence type="ECO:0000256" key="15">
    <source>
        <dbReference type="SAM" id="Coils"/>
    </source>
</evidence>
<evidence type="ECO:0000313" key="17">
    <source>
        <dbReference type="EMBL" id="MFD2542653.1"/>
    </source>
</evidence>
<protein>
    <recommendedName>
        <fullName evidence="11 14">Serine--tRNA ligase</fullName>
        <ecNumber evidence="4 14">6.1.1.11</ecNumber>
    </recommendedName>
</protein>
<dbReference type="InterPro" id="IPR010978">
    <property type="entry name" value="tRNA-bd_arm"/>
</dbReference>
<dbReference type="EMBL" id="JBHULM010000011">
    <property type="protein sequence ID" value="MFD2542653.1"/>
    <property type="molecule type" value="Genomic_DNA"/>
</dbReference>
<keyword evidence="5" id="KW-0963">Cytoplasm</keyword>
<dbReference type="InterPro" id="IPR006195">
    <property type="entry name" value="aa-tRNA-synth_II"/>
</dbReference>
<keyword evidence="18" id="KW-1185">Reference proteome</keyword>
<dbReference type="EC" id="6.1.1.11" evidence="4 14"/>
<evidence type="ECO:0000256" key="3">
    <source>
        <dbReference type="ARBA" id="ARBA00010728"/>
    </source>
</evidence>
<evidence type="ECO:0000256" key="7">
    <source>
        <dbReference type="ARBA" id="ARBA00022741"/>
    </source>
</evidence>
<reference evidence="18" key="1">
    <citation type="journal article" date="2019" name="Int. J. Syst. Evol. Microbiol.">
        <title>The Global Catalogue of Microorganisms (GCM) 10K type strain sequencing project: providing services to taxonomists for standard genome sequencing and annotation.</title>
        <authorList>
            <consortium name="The Broad Institute Genomics Platform"/>
            <consortium name="The Broad Institute Genome Sequencing Center for Infectious Disease"/>
            <person name="Wu L."/>
            <person name="Ma J."/>
        </authorList>
    </citation>
    <scope>NUCLEOTIDE SEQUENCE [LARGE SCALE GENOMIC DNA]</scope>
    <source>
        <strain evidence="18">KCTC 42808</strain>
    </source>
</reference>
<sequence>MLQVPFIRENKDLVITRLAKRNFDATQIIDEVITFDEERKQIQTELDNTLAESNAISKEIGMLYKSGQAEKANVLKAKTANLKEASKELSEKLNAKTEALTDLLYKIPNVPHESVPQGNSDEDNEEILKEGEIPTLHEGALPHWELAKKYDIIDFELGNKITGAGFPVYKGKGARLQRALIAYFLDKNTEAGYTEYQLPHLVNEASCYGTGQLPDKEGQMYHDSRDDLYLIPTAEVPGTNIFRDVILNENELPIGITGYTPCFRREAGSYGAHVRGLNRLHQFDKVEIIRVEHPDNSYNAFNGMIEHVQGILRELNLPYRILRLCGGDTGFPSAMTYDFEVFSTAQDRWLEISSVSNFENYQANRLKLRFKNSEGKNELAHTLNGSSLALPRVLAGILENYQTEDGIVIPEALVPYTGFKIIN</sequence>
<proteinExistence type="inferred from homology"/>
<dbReference type="Gene3D" id="3.30.930.10">
    <property type="entry name" value="Bira Bifunctional Protein, Domain 2"/>
    <property type="match status" value="1"/>
</dbReference>
<evidence type="ECO:0000256" key="11">
    <source>
        <dbReference type="ARBA" id="ARBA00039158"/>
    </source>
</evidence>
<evidence type="ECO:0000256" key="9">
    <source>
        <dbReference type="ARBA" id="ARBA00022917"/>
    </source>
</evidence>
<evidence type="ECO:0000256" key="12">
    <source>
        <dbReference type="ARBA" id="ARBA00047929"/>
    </source>
</evidence>
<evidence type="ECO:0000256" key="5">
    <source>
        <dbReference type="ARBA" id="ARBA00022490"/>
    </source>
</evidence>
<feature type="coiled-coil region" evidence="15">
    <location>
        <begin position="72"/>
        <end position="99"/>
    </location>
</feature>
<keyword evidence="6 17" id="KW-0436">Ligase</keyword>
<dbReference type="InterPro" id="IPR015866">
    <property type="entry name" value="Ser-tRNA-synth_1_N"/>
</dbReference>
<keyword evidence="8" id="KW-0067">ATP-binding</keyword>
<dbReference type="InterPro" id="IPR045864">
    <property type="entry name" value="aa-tRNA-synth_II/BPL/LPL"/>
</dbReference>
<comment type="similarity">
    <text evidence="3">Belongs to the class-II aminoacyl-tRNA synthetase family. Type-1 seryl-tRNA synthetase subfamily.</text>
</comment>
<dbReference type="NCBIfam" id="TIGR00414">
    <property type="entry name" value="serS"/>
    <property type="match status" value="1"/>
</dbReference>
<feature type="domain" description="Aminoacyl-transfer RNA synthetases class-II family profile" evidence="16">
    <location>
        <begin position="142"/>
        <end position="410"/>
    </location>
</feature>
<dbReference type="RefSeq" id="WP_379903748.1">
    <property type="nucleotide sequence ID" value="NZ_JBHULM010000011.1"/>
</dbReference>
<gene>
    <name evidence="17" type="primary">serS</name>
    <name evidence="17" type="ORF">ACFSSB_10030</name>
</gene>
<dbReference type="InterPro" id="IPR002317">
    <property type="entry name" value="Ser-tRNA-ligase_type_1"/>
</dbReference>
<evidence type="ECO:0000256" key="13">
    <source>
        <dbReference type="ARBA" id="ARBA00048823"/>
    </source>
</evidence>
<comment type="catalytic activity">
    <reaction evidence="12">
        <text>tRNA(Sec) + L-serine + ATP = L-seryl-tRNA(Sec) + AMP + diphosphate + H(+)</text>
        <dbReference type="Rhea" id="RHEA:42580"/>
        <dbReference type="Rhea" id="RHEA-COMP:9742"/>
        <dbReference type="Rhea" id="RHEA-COMP:10128"/>
        <dbReference type="ChEBI" id="CHEBI:15378"/>
        <dbReference type="ChEBI" id="CHEBI:30616"/>
        <dbReference type="ChEBI" id="CHEBI:33019"/>
        <dbReference type="ChEBI" id="CHEBI:33384"/>
        <dbReference type="ChEBI" id="CHEBI:78442"/>
        <dbReference type="ChEBI" id="CHEBI:78533"/>
        <dbReference type="ChEBI" id="CHEBI:456215"/>
        <dbReference type="EC" id="6.1.1.11"/>
    </reaction>
</comment>
<dbReference type="InterPro" id="IPR002314">
    <property type="entry name" value="aa-tRNA-synt_IIb"/>
</dbReference>
<name>A0ABW5K2M7_9FLAO</name>
<dbReference type="Pfam" id="PF00587">
    <property type="entry name" value="tRNA-synt_2b"/>
    <property type="match status" value="1"/>
</dbReference>
<dbReference type="PANTHER" id="PTHR43697">
    <property type="entry name" value="SERYL-TRNA SYNTHETASE"/>
    <property type="match status" value="1"/>
</dbReference>
<dbReference type="SUPFAM" id="SSF46589">
    <property type="entry name" value="tRNA-binding arm"/>
    <property type="match status" value="1"/>
</dbReference>
<dbReference type="PRINTS" id="PR00981">
    <property type="entry name" value="TRNASYNTHSER"/>
</dbReference>
<evidence type="ECO:0000313" key="18">
    <source>
        <dbReference type="Proteomes" id="UP001597467"/>
    </source>
</evidence>
<comment type="caution">
    <text evidence="17">The sequence shown here is derived from an EMBL/GenBank/DDBJ whole genome shotgun (WGS) entry which is preliminary data.</text>
</comment>
<evidence type="ECO:0000256" key="2">
    <source>
        <dbReference type="ARBA" id="ARBA00005045"/>
    </source>
</evidence>
<dbReference type="Pfam" id="PF02403">
    <property type="entry name" value="Seryl_tRNA_N"/>
    <property type="match status" value="1"/>
</dbReference>
<evidence type="ECO:0000259" key="16">
    <source>
        <dbReference type="PROSITE" id="PS50862"/>
    </source>
</evidence>
<evidence type="ECO:0000256" key="14">
    <source>
        <dbReference type="NCBIfam" id="TIGR00414"/>
    </source>
</evidence>
<keyword evidence="10" id="KW-0030">Aminoacyl-tRNA synthetase</keyword>
<evidence type="ECO:0000256" key="10">
    <source>
        <dbReference type="ARBA" id="ARBA00023146"/>
    </source>
</evidence>
<organism evidence="17 18">
    <name type="scientific">Lacinutrix gracilariae</name>
    <dbReference type="NCBI Taxonomy" id="1747198"/>
    <lineage>
        <taxon>Bacteria</taxon>
        <taxon>Pseudomonadati</taxon>
        <taxon>Bacteroidota</taxon>
        <taxon>Flavobacteriia</taxon>
        <taxon>Flavobacteriales</taxon>
        <taxon>Flavobacteriaceae</taxon>
        <taxon>Lacinutrix</taxon>
    </lineage>
</organism>
<keyword evidence="15" id="KW-0175">Coiled coil</keyword>
<dbReference type="PROSITE" id="PS50862">
    <property type="entry name" value="AA_TRNA_LIGASE_II"/>
    <property type="match status" value="1"/>
</dbReference>
<comment type="pathway">
    <text evidence="2">Aminoacyl-tRNA biosynthesis; selenocysteinyl-tRNA(Sec) biosynthesis; L-seryl-tRNA(Sec) from L-serine and tRNA(Sec): step 1/1.</text>
</comment>
<keyword evidence="7" id="KW-0547">Nucleotide-binding</keyword>
<dbReference type="InterPro" id="IPR042103">
    <property type="entry name" value="SerRS_1_N_sf"/>
</dbReference>
<dbReference type="PIRSF" id="PIRSF001529">
    <property type="entry name" value="Ser-tRNA-synth_IIa"/>
    <property type="match status" value="1"/>
</dbReference>
<dbReference type="PANTHER" id="PTHR43697:SF1">
    <property type="entry name" value="SERINE--TRNA LIGASE"/>
    <property type="match status" value="1"/>
</dbReference>
<dbReference type="SUPFAM" id="SSF55681">
    <property type="entry name" value="Class II aaRS and biotin synthetases"/>
    <property type="match status" value="1"/>
</dbReference>
<evidence type="ECO:0000256" key="1">
    <source>
        <dbReference type="ARBA" id="ARBA00004496"/>
    </source>
</evidence>
<dbReference type="GO" id="GO:0004828">
    <property type="term" value="F:serine-tRNA ligase activity"/>
    <property type="evidence" value="ECO:0007669"/>
    <property type="project" value="UniProtKB-EC"/>
</dbReference>
<evidence type="ECO:0000256" key="4">
    <source>
        <dbReference type="ARBA" id="ARBA00012840"/>
    </source>
</evidence>
<comment type="subcellular location">
    <subcellularLocation>
        <location evidence="1">Cytoplasm</location>
    </subcellularLocation>
</comment>
<accession>A0ABW5K2M7</accession>
<dbReference type="Proteomes" id="UP001597467">
    <property type="component" value="Unassembled WGS sequence"/>
</dbReference>
<evidence type="ECO:0000256" key="6">
    <source>
        <dbReference type="ARBA" id="ARBA00022598"/>
    </source>
</evidence>
<dbReference type="Gene3D" id="1.10.287.40">
    <property type="entry name" value="Serine-tRNA synthetase, tRNA binding domain"/>
    <property type="match status" value="1"/>
</dbReference>
<keyword evidence="9" id="KW-0648">Protein biosynthesis</keyword>